<keyword evidence="2" id="KW-1133">Transmembrane helix</keyword>
<comment type="caution">
    <text evidence="3">The sequence shown here is derived from an EMBL/GenBank/DDBJ whole genome shotgun (WGS) entry which is preliminary data.</text>
</comment>
<proteinExistence type="predicted"/>
<keyword evidence="3" id="KW-0378">Hydrolase</keyword>
<gene>
    <name evidence="3" type="ORF">FRC54_05110</name>
</gene>
<evidence type="ECO:0000256" key="2">
    <source>
        <dbReference type="SAM" id="Phobius"/>
    </source>
</evidence>
<dbReference type="Gene3D" id="2.60.40.10">
    <property type="entry name" value="Immunoglobulins"/>
    <property type="match status" value="1"/>
</dbReference>
<dbReference type="InterPro" id="IPR013783">
    <property type="entry name" value="Ig-like_fold"/>
</dbReference>
<dbReference type="InterPro" id="IPR036514">
    <property type="entry name" value="SGNH_hydro_sf"/>
</dbReference>
<keyword evidence="2" id="KW-0472">Membrane</keyword>
<reference evidence="3" key="1">
    <citation type="journal article" date="2020" name="Appl. Environ. Microbiol.">
        <title>Medium-Chain Fatty Acid Synthesis by 'Candidatus Weimeria bifida' gen. nov., sp. nov., and 'Candidatus Pseudoramibacter fermentans' sp. nov.</title>
        <authorList>
            <person name="Scarborough M.J."/>
            <person name="Myers K.S."/>
            <person name="Donohue T.J."/>
            <person name="Noguera D.R."/>
        </authorList>
    </citation>
    <scope>NUCLEOTIDE SEQUENCE</scope>
    <source>
        <strain evidence="3">LCO1.1</strain>
    </source>
</reference>
<feature type="region of interest" description="Disordered" evidence="1">
    <location>
        <begin position="54"/>
        <end position="81"/>
    </location>
</feature>
<name>A0A6N7IYD1_9FIRM</name>
<accession>A0A6N7IYD1</accession>
<dbReference type="GO" id="GO:0016788">
    <property type="term" value="F:hydrolase activity, acting on ester bonds"/>
    <property type="evidence" value="ECO:0007669"/>
    <property type="project" value="InterPro"/>
</dbReference>
<dbReference type="Proteomes" id="UP000460257">
    <property type="component" value="Unassembled WGS sequence"/>
</dbReference>
<organism evidence="3 4">
    <name type="scientific">Candidatus Weimeria bifida</name>
    <dbReference type="NCBI Taxonomy" id="2599074"/>
    <lineage>
        <taxon>Bacteria</taxon>
        <taxon>Bacillati</taxon>
        <taxon>Bacillota</taxon>
        <taxon>Clostridia</taxon>
        <taxon>Lachnospirales</taxon>
        <taxon>Lachnospiraceae</taxon>
        <taxon>Candidatus Weimeria</taxon>
    </lineage>
</organism>
<dbReference type="InterPro" id="IPR001087">
    <property type="entry name" value="GDSL"/>
</dbReference>
<feature type="transmembrane region" description="Helical" evidence="2">
    <location>
        <begin position="12"/>
        <end position="33"/>
    </location>
</feature>
<dbReference type="CDD" id="cd00229">
    <property type="entry name" value="SGNH_hydrolase"/>
    <property type="match status" value="1"/>
</dbReference>
<keyword evidence="4" id="KW-1185">Reference proteome</keyword>
<dbReference type="Pfam" id="PF00657">
    <property type="entry name" value="Lipase_GDSL"/>
    <property type="match status" value="1"/>
</dbReference>
<dbReference type="Gene3D" id="3.40.50.1110">
    <property type="entry name" value="SGNH hydrolase"/>
    <property type="match status" value="1"/>
</dbReference>
<sequence length="525" mass="59405">MNKRRSKNKNIIIAGISAVFAVIPIVLFCIFSGRVNTGKPKNTWRTNISKTDENKNKTAARKKSKETKKVQKTKKTTKPKKPEITADITNLCTRLSWTPVKGVNTYSVYRKMEDSGWERIVTVHKTSYTDTYYKTFSQAEKRRYFTWGKYFIDMSSHTISYNVHAEINYKDSNPQSKAVYGKDGYFKLNAPIIVEARSYNKNIMLTFSNVPCASYYNVYCAKLDTSGKYTYKKLKTIPQTVSQFTNCSIKPAEGYDYFVVTAFGKRNGETVKAKSDSFTLKNSKFSNKKILFIGDSITYGTPYYAVSGRKVYSYPWRIHELTGAYCNNTAVGGATLADNPQTRSARNRVIINVVPQIKTGYGTGLTFKDYDAIVICVGTNDYTDGIRLGSLDSTDKTTYCGAMNILLRTIADANTARVKEGKKPLTVVMPDLFYSDNYHVPSVPESRYDTKNGFGNTLLDFNDAKNNIAEKYQKKGLNIIRFKTDSIVNKKNCAYATVDNLHMTKYVYEKIGDALADVIVNDWEK</sequence>
<keyword evidence="2" id="KW-0812">Transmembrane</keyword>
<evidence type="ECO:0000313" key="4">
    <source>
        <dbReference type="Proteomes" id="UP000460257"/>
    </source>
</evidence>
<evidence type="ECO:0000313" key="3">
    <source>
        <dbReference type="EMBL" id="MQN01311.1"/>
    </source>
</evidence>
<dbReference type="SUPFAM" id="SSF52266">
    <property type="entry name" value="SGNH hydrolase"/>
    <property type="match status" value="1"/>
</dbReference>
<evidence type="ECO:0000256" key="1">
    <source>
        <dbReference type="SAM" id="MobiDB-lite"/>
    </source>
</evidence>
<dbReference type="AlphaFoldDB" id="A0A6N7IYD1"/>
<protein>
    <submittedName>
        <fullName evidence="3">SGNH/GDSL hydrolase family protein</fullName>
    </submittedName>
</protein>
<dbReference type="EMBL" id="VOGC01000004">
    <property type="protein sequence ID" value="MQN01311.1"/>
    <property type="molecule type" value="Genomic_DNA"/>
</dbReference>
<feature type="compositionally biased region" description="Basic residues" evidence="1">
    <location>
        <begin position="58"/>
        <end position="79"/>
    </location>
</feature>